<gene>
    <name evidence="15" type="ORF">ACFSDB_08510</name>
</gene>
<dbReference type="CDD" id="cd07325">
    <property type="entry name" value="M48_Ste24p_like"/>
    <property type="match status" value="1"/>
</dbReference>
<dbReference type="InterPro" id="IPR050083">
    <property type="entry name" value="HtpX_protease"/>
</dbReference>
<dbReference type="Gene3D" id="3.30.2010.10">
    <property type="entry name" value="Metalloproteases ('zincins'), catalytic domain"/>
    <property type="match status" value="1"/>
</dbReference>
<feature type="domain" description="Peptidase M48" evidence="14">
    <location>
        <begin position="158"/>
        <end position="244"/>
    </location>
</feature>
<dbReference type="PANTHER" id="PTHR43221">
    <property type="entry name" value="PROTEASE HTPX"/>
    <property type="match status" value="1"/>
</dbReference>
<keyword evidence="5" id="KW-0479">Metal-binding</keyword>
<evidence type="ECO:0000313" key="15">
    <source>
        <dbReference type="EMBL" id="MFD1862973.1"/>
    </source>
</evidence>
<feature type="transmembrane region" description="Helical" evidence="13">
    <location>
        <begin position="260"/>
        <end position="289"/>
    </location>
</feature>
<keyword evidence="2" id="KW-1003">Cell membrane</keyword>
<evidence type="ECO:0000256" key="8">
    <source>
        <dbReference type="ARBA" id="ARBA00022989"/>
    </source>
</evidence>
<evidence type="ECO:0000256" key="10">
    <source>
        <dbReference type="ARBA" id="ARBA00023136"/>
    </source>
</evidence>
<proteinExistence type="inferred from homology"/>
<accession>A0ABW4QHB6</accession>
<dbReference type="RefSeq" id="WP_377339768.1">
    <property type="nucleotide sequence ID" value="NZ_JBHUFW010000005.1"/>
</dbReference>
<dbReference type="PROSITE" id="PS50088">
    <property type="entry name" value="ANK_REPEAT"/>
    <property type="match status" value="2"/>
</dbReference>
<dbReference type="Pfam" id="PF12796">
    <property type="entry name" value="Ank_2"/>
    <property type="match status" value="1"/>
</dbReference>
<evidence type="ECO:0000259" key="14">
    <source>
        <dbReference type="Pfam" id="PF01435"/>
    </source>
</evidence>
<evidence type="ECO:0000256" key="1">
    <source>
        <dbReference type="ARBA" id="ARBA00004651"/>
    </source>
</evidence>
<protein>
    <submittedName>
        <fullName evidence="15">M48 family metallopeptidase</fullName>
    </submittedName>
</protein>
<feature type="repeat" description="ANK" evidence="11">
    <location>
        <begin position="339"/>
        <end position="371"/>
    </location>
</feature>
<dbReference type="InterPro" id="IPR001915">
    <property type="entry name" value="Peptidase_M48"/>
</dbReference>
<comment type="caution">
    <text evidence="15">The sequence shown here is derived from an EMBL/GenBank/DDBJ whole genome shotgun (WGS) entry which is preliminary data.</text>
</comment>
<feature type="repeat" description="ANK" evidence="11">
    <location>
        <begin position="306"/>
        <end position="338"/>
    </location>
</feature>
<dbReference type="SMART" id="SM00248">
    <property type="entry name" value="ANK"/>
    <property type="match status" value="3"/>
</dbReference>
<evidence type="ECO:0000256" key="5">
    <source>
        <dbReference type="ARBA" id="ARBA00022723"/>
    </source>
</evidence>
<comment type="subcellular location">
    <subcellularLocation>
        <location evidence="1">Cell membrane</location>
        <topology evidence="1">Multi-pass membrane protein</topology>
    </subcellularLocation>
</comment>
<evidence type="ECO:0000256" key="12">
    <source>
        <dbReference type="RuleBase" id="RU003983"/>
    </source>
</evidence>
<name>A0ABW4QHB6_9BACL</name>
<keyword evidence="6 12" id="KW-0378">Hydrolase</keyword>
<keyword evidence="7 12" id="KW-0862">Zinc</keyword>
<dbReference type="PRINTS" id="PR01415">
    <property type="entry name" value="ANKYRIN"/>
</dbReference>
<evidence type="ECO:0000313" key="16">
    <source>
        <dbReference type="Proteomes" id="UP001597273"/>
    </source>
</evidence>
<evidence type="ECO:0000256" key="7">
    <source>
        <dbReference type="ARBA" id="ARBA00022833"/>
    </source>
</evidence>
<comment type="similarity">
    <text evidence="12">Belongs to the peptidase M48 family.</text>
</comment>
<dbReference type="PANTHER" id="PTHR43221:SF1">
    <property type="entry name" value="PROTEASE HTPX"/>
    <property type="match status" value="1"/>
</dbReference>
<evidence type="ECO:0000256" key="2">
    <source>
        <dbReference type="ARBA" id="ARBA00022475"/>
    </source>
</evidence>
<organism evidence="15 16">
    <name type="scientific">Planococcus chinensis</name>
    <dbReference type="NCBI Taxonomy" id="272917"/>
    <lineage>
        <taxon>Bacteria</taxon>
        <taxon>Bacillati</taxon>
        <taxon>Bacillota</taxon>
        <taxon>Bacilli</taxon>
        <taxon>Bacillales</taxon>
        <taxon>Caryophanaceae</taxon>
        <taxon>Planococcus</taxon>
    </lineage>
</organism>
<dbReference type="InterPro" id="IPR036770">
    <property type="entry name" value="Ankyrin_rpt-contain_sf"/>
</dbReference>
<feature type="domain" description="Peptidase M48" evidence="14">
    <location>
        <begin position="68"/>
        <end position="154"/>
    </location>
</feature>
<dbReference type="PROSITE" id="PS50297">
    <property type="entry name" value="ANK_REP_REGION"/>
    <property type="match status" value="2"/>
</dbReference>
<keyword evidence="9 12" id="KW-0482">Metalloprotease</keyword>
<comment type="cofactor">
    <cofactor evidence="12">
        <name>Zn(2+)</name>
        <dbReference type="ChEBI" id="CHEBI:29105"/>
    </cofactor>
    <text evidence="12">Binds 1 zinc ion per subunit.</text>
</comment>
<dbReference type="SUPFAM" id="SSF48403">
    <property type="entry name" value="Ankyrin repeat"/>
    <property type="match status" value="1"/>
</dbReference>
<keyword evidence="16" id="KW-1185">Reference proteome</keyword>
<dbReference type="Pfam" id="PF01435">
    <property type="entry name" value="Peptidase_M48"/>
    <property type="match status" value="2"/>
</dbReference>
<dbReference type="Proteomes" id="UP001597273">
    <property type="component" value="Unassembled WGS sequence"/>
</dbReference>
<evidence type="ECO:0000256" key="11">
    <source>
        <dbReference type="PROSITE-ProRule" id="PRU00023"/>
    </source>
</evidence>
<feature type="transmembrane region" description="Helical" evidence="13">
    <location>
        <begin position="20"/>
        <end position="50"/>
    </location>
</feature>
<sequence>MMNASKIQSERETLYFVFSAIASVLVYILAAVSIFGIAIVLIVFALMLYVNAMMMGSIRGNGVRIHERQFGDVYSRVQALSKEMGLKKVPDVFVIQSEGALNAFATRFWGRDMVVLYSEVFELAREQGQDELDFIIAHELAHIKRRHVWKNLLIIPAGFIPFLAEAYSRSCEYTCDRHAAYTIGNAAAAKRALTLLGIGKKMYLEVNEDAYREQIETESNGIVWFSEVLSTHPHLPKRIQSVEAFAGGESHLYQPNTGKIAVGAGILAAVFFGVYIGSIALFTGGGLVYSQLLPNAFSDESFLAVEGETPLMSAAYNGEMDAVETALADGADLHAKDVDGADALMYAVQGGEAAIAERLIEAGAEVNTSDDYSTALETAVLYEDFEMARLLVENGADPLLMSPAGSTAIEAMGVNDEAEFMAALNE</sequence>
<keyword evidence="3 12" id="KW-0645">Protease</keyword>
<evidence type="ECO:0000256" key="4">
    <source>
        <dbReference type="ARBA" id="ARBA00022692"/>
    </source>
</evidence>
<dbReference type="Gene3D" id="1.25.40.20">
    <property type="entry name" value="Ankyrin repeat-containing domain"/>
    <property type="match status" value="1"/>
</dbReference>
<reference evidence="16" key="1">
    <citation type="journal article" date="2019" name="Int. J. Syst. Evol. Microbiol.">
        <title>The Global Catalogue of Microorganisms (GCM) 10K type strain sequencing project: providing services to taxonomists for standard genome sequencing and annotation.</title>
        <authorList>
            <consortium name="The Broad Institute Genomics Platform"/>
            <consortium name="The Broad Institute Genome Sequencing Center for Infectious Disease"/>
            <person name="Wu L."/>
            <person name="Ma J."/>
        </authorList>
    </citation>
    <scope>NUCLEOTIDE SEQUENCE [LARGE SCALE GENOMIC DNA]</scope>
    <source>
        <strain evidence="16">CGMCC 1.15475</strain>
    </source>
</reference>
<dbReference type="EMBL" id="JBHUFW010000005">
    <property type="protein sequence ID" value="MFD1862973.1"/>
    <property type="molecule type" value="Genomic_DNA"/>
</dbReference>
<keyword evidence="10 13" id="KW-0472">Membrane</keyword>
<keyword evidence="8 13" id="KW-1133">Transmembrane helix</keyword>
<dbReference type="InterPro" id="IPR002110">
    <property type="entry name" value="Ankyrin_rpt"/>
</dbReference>
<keyword evidence="4 13" id="KW-0812">Transmembrane</keyword>
<evidence type="ECO:0000256" key="9">
    <source>
        <dbReference type="ARBA" id="ARBA00023049"/>
    </source>
</evidence>
<keyword evidence="11" id="KW-0040">ANK repeat</keyword>
<evidence type="ECO:0000256" key="6">
    <source>
        <dbReference type="ARBA" id="ARBA00022801"/>
    </source>
</evidence>
<evidence type="ECO:0000256" key="13">
    <source>
        <dbReference type="SAM" id="Phobius"/>
    </source>
</evidence>
<evidence type="ECO:0000256" key="3">
    <source>
        <dbReference type="ARBA" id="ARBA00022670"/>
    </source>
</evidence>